<feature type="active site" description="Nucleophile" evidence="5">
    <location>
        <position position="13"/>
    </location>
</feature>
<dbReference type="EMBL" id="CP136426">
    <property type="protein sequence ID" value="WOC50648.1"/>
    <property type="molecule type" value="Genomic_DNA"/>
</dbReference>
<evidence type="ECO:0000256" key="2">
    <source>
        <dbReference type="ARBA" id="ARBA00013064"/>
    </source>
</evidence>
<dbReference type="Gene3D" id="3.40.50.2300">
    <property type="match status" value="1"/>
</dbReference>
<keyword evidence="3" id="KW-0378">Hydrolase</keyword>
<dbReference type="Proteomes" id="UP001432059">
    <property type="component" value="Chromosome"/>
</dbReference>
<dbReference type="PANTHER" id="PTHR11717">
    <property type="entry name" value="LOW MOLECULAR WEIGHT PROTEIN TYROSINE PHOSPHATASE"/>
    <property type="match status" value="1"/>
</dbReference>
<dbReference type="InterPro" id="IPR023485">
    <property type="entry name" value="Ptyr_pPase"/>
</dbReference>
<evidence type="ECO:0000256" key="1">
    <source>
        <dbReference type="ARBA" id="ARBA00011063"/>
    </source>
</evidence>
<dbReference type="RefSeq" id="WP_327984371.1">
    <property type="nucleotide sequence ID" value="NZ_CP136426.1"/>
</dbReference>
<dbReference type="InterPro" id="IPR017867">
    <property type="entry name" value="Tyr_phospatase_low_mol_wt"/>
</dbReference>
<evidence type="ECO:0000256" key="3">
    <source>
        <dbReference type="ARBA" id="ARBA00022801"/>
    </source>
</evidence>
<dbReference type="SMART" id="SM00226">
    <property type="entry name" value="LMWPc"/>
    <property type="match status" value="1"/>
</dbReference>
<evidence type="ECO:0000313" key="7">
    <source>
        <dbReference type="EMBL" id="WOC50648.1"/>
    </source>
</evidence>
<feature type="active site" description="Proton donor" evidence="5">
    <location>
        <position position="115"/>
    </location>
</feature>
<dbReference type="GO" id="GO:0004725">
    <property type="term" value="F:protein tyrosine phosphatase activity"/>
    <property type="evidence" value="ECO:0007669"/>
    <property type="project" value="UniProtKB-EC"/>
</dbReference>
<gene>
    <name evidence="7" type="ORF">BPO_0001</name>
</gene>
<reference evidence="7" key="1">
    <citation type="submission" date="2023-10" db="EMBL/GenBank/DDBJ databases">
        <title>Characterization and whole genome sequencing of a novel strain of Bergeyella porcorum QD2021 isolated from pig.</title>
        <authorList>
            <person name="Liu G."/>
            <person name="Chen C."/>
            <person name="Han X."/>
        </authorList>
    </citation>
    <scope>NUCLEOTIDE SEQUENCE</scope>
    <source>
        <strain evidence="7">QD2021</strain>
    </source>
</reference>
<dbReference type="PRINTS" id="PR00719">
    <property type="entry name" value="LMWPTPASE"/>
</dbReference>
<name>A0AAU0EYP0_9FLAO</name>
<dbReference type="InterPro" id="IPR050438">
    <property type="entry name" value="LMW_PTPase"/>
</dbReference>
<dbReference type="EC" id="3.1.3.48" evidence="2"/>
<comment type="similarity">
    <text evidence="1">Belongs to the low molecular weight phosphotyrosine protein phosphatase family.</text>
</comment>
<evidence type="ECO:0000256" key="5">
    <source>
        <dbReference type="PIRSR" id="PIRSR617867-1"/>
    </source>
</evidence>
<dbReference type="AlphaFoldDB" id="A0AAU0EYP0"/>
<dbReference type="CDD" id="cd16343">
    <property type="entry name" value="LMWPTP"/>
    <property type="match status" value="1"/>
</dbReference>
<evidence type="ECO:0000256" key="4">
    <source>
        <dbReference type="ARBA" id="ARBA00022912"/>
    </source>
</evidence>
<dbReference type="Pfam" id="PF01451">
    <property type="entry name" value="LMWPc"/>
    <property type="match status" value="1"/>
</dbReference>
<proteinExistence type="inferred from homology"/>
<protein>
    <recommendedName>
        <fullName evidence="2">protein-tyrosine-phosphatase</fullName>
        <ecNumber evidence="2">3.1.3.48</ecNumber>
    </recommendedName>
</protein>
<sequence length="145" mass="16499">MKLLMLCLGNICRSPLAEGIMRSKLSDEFEIDSAGTIDYHQGHQADERSIRVAHHHGIDISGHRARKITAENFEYYDVIYCMDASNYENALMLAKNDDQRAKVSLILENGNEVPDPYYGDISDFEKVYQLLDEACERIAEELANI</sequence>
<evidence type="ECO:0000313" key="8">
    <source>
        <dbReference type="Proteomes" id="UP001432059"/>
    </source>
</evidence>
<organism evidence="7 8">
    <name type="scientific">Bergeyella porcorum</name>
    <dbReference type="NCBI Taxonomy" id="1735111"/>
    <lineage>
        <taxon>Bacteria</taxon>
        <taxon>Pseudomonadati</taxon>
        <taxon>Bacteroidota</taxon>
        <taxon>Flavobacteriia</taxon>
        <taxon>Flavobacteriales</taxon>
        <taxon>Weeksellaceae</taxon>
        <taxon>Bergeyella</taxon>
    </lineage>
</organism>
<keyword evidence="4" id="KW-0904">Protein phosphatase</keyword>
<feature type="domain" description="Phosphotyrosine protein phosphatase I" evidence="6">
    <location>
        <begin position="1"/>
        <end position="141"/>
    </location>
</feature>
<feature type="active site" description="Nucleophile" evidence="5">
    <location>
        <position position="7"/>
    </location>
</feature>
<accession>A0AAU0EYP0</accession>
<dbReference type="PANTHER" id="PTHR11717:SF7">
    <property type="entry name" value="LOW MOLECULAR WEIGHT PHOSPHOTYROSINE PROTEIN PHOSPHATASE"/>
    <property type="match status" value="1"/>
</dbReference>
<evidence type="ECO:0000259" key="6">
    <source>
        <dbReference type="SMART" id="SM00226"/>
    </source>
</evidence>
<dbReference type="KEGG" id="bpor:BPO_0001"/>
<keyword evidence="8" id="KW-1185">Reference proteome</keyword>
<dbReference type="InterPro" id="IPR036196">
    <property type="entry name" value="Ptyr_pPase_sf"/>
</dbReference>
<dbReference type="SUPFAM" id="SSF52788">
    <property type="entry name" value="Phosphotyrosine protein phosphatases I"/>
    <property type="match status" value="1"/>
</dbReference>